<dbReference type="InterPro" id="IPR013892">
    <property type="entry name" value="Cyt_c_biogenesis_Cmc1-like"/>
</dbReference>
<keyword evidence="3" id="KW-0496">Mitochondrion</keyword>
<sequence>MHPQLTDKKLVCKDFIQALEACHAKGWTRFTGACNDAKTDLNHCLHSETVKRAALNREKARESRKKVEKNWADFNADE</sequence>
<evidence type="ECO:0000256" key="1">
    <source>
        <dbReference type="ARBA" id="ARBA00007347"/>
    </source>
</evidence>
<evidence type="ECO:0000313" key="4">
    <source>
        <dbReference type="EMBL" id="KZP24733.1"/>
    </source>
</evidence>
<dbReference type="AlphaFoldDB" id="A0A166N7T9"/>
<keyword evidence="3" id="KW-0143">Chaperone</keyword>
<keyword evidence="3" id="KW-0472">Membrane</keyword>
<comment type="subcellular location">
    <subcellularLocation>
        <location evidence="3">Mitochondrion inner membrane</location>
    </subcellularLocation>
</comment>
<dbReference type="Pfam" id="PF08583">
    <property type="entry name" value="Cmc1"/>
    <property type="match status" value="1"/>
</dbReference>
<dbReference type="OrthoDB" id="532630at2759"/>
<gene>
    <name evidence="4" type="ORF">FIBSPDRAFT_784004</name>
</gene>
<proteinExistence type="inferred from homology"/>
<keyword evidence="3" id="KW-0999">Mitochondrion inner membrane</keyword>
<evidence type="ECO:0000256" key="3">
    <source>
        <dbReference type="RuleBase" id="RU364104"/>
    </source>
</evidence>
<reference evidence="4 5" key="1">
    <citation type="journal article" date="2016" name="Mol. Biol. Evol.">
        <title>Comparative Genomics of Early-Diverging Mushroom-Forming Fungi Provides Insights into the Origins of Lignocellulose Decay Capabilities.</title>
        <authorList>
            <person name="Nagy L.G."/>
            <person name="Riley R."/>
            <person name="Tritt A."/>
            <person name="Adam C."/>
            <person name="Daum C."/>
            <person name="Floudas D."/>
            <person name="Sun H."/>
            <person name="Yadav J.S."/>
            <person name="Pangilinan J."/>
            <person name="Larsson K.H."/>
            <person name="Matsuura K."/>
            <person name="Barry K."/>
            <person name="Labutti K."/>
            <person name="Kuo R."/>
            <person name="Ohm R.A."/>
            <person name="Bhattacharya S.S."/>
            <person name="Shirouzu T."/>
            <person name="Yoshinaga Y."/>
            <person name="Martin F.M."/>
            <person name="Grigoriev I.V."/>
            <person name="Hibbett D.S."/>
        </authorList>
    </citation>
    <scope>NUCLEOTIDE SEQUENCE [LARGE SCALE GENOMIC DNA]</scope>
    <source>
        <strain evidence="4 5">CBS 109695</strain>
    </source>
</reference>
<dbReference type="Proteomes" id="UP000076532">
    <property type="component" value="Unassembled WGS sequence"/>
</dbReference>
<comment type="similarity">
    <text evidence="1 3">Belongs to the CMC family.</text>
</comment>
<organism evidence="4 5">
    <name type="scientific">Athelia psychrophila</name>
    <dbReference type="NCBI Taxonomy" id="1759441"/>
    <lineage>
        <taxon>Eukaryota</taxon>
        <taxon>Fungi</taxon>
        <taxon>Dikarya</taxon>
        <taxon>Basidiomycota</taxon>
        <taxon>Agaricomycotina</taxon>
        <taxon>Agaricomycetes</taxon>
        <taxon>Agaricomycetidae</taxon>
        <taxon>Atheliales</taxon>
        <taxon>Atheliaceae</taxon>
        <taxon>Athelia</taxon>
    </lineage>
</organism>
<dbReference type="STRING" id="436010.A0A166N7T9"/>
<evidence type="ECO:0000313" key="5">
    <source>
        <dbReference type="Proteomes" id="UP000076532"/>
    </source>
</evidence>
<accession>A0A166N7T9</accession>
<protein>
    <recommendedName>
        <fullName evidence="3">COX assembly mitochondrial protein</fullName>
    </recommendedName>
</protein>
<dbReference type="GO" id="GO:0005743">
    <property type="term" value="C:mitochondrial inner membrane"/>
    <property type="evidence" value="ECO:0007669"/>
    <property type="project" value="UniProtKB-SubCell"/>
</dbReference>
<keyword evidence="5" id="KW-1185">Reference proteome</keyword>
<name>A0A166N7T9_9AGAM</name>
<keyword evidence="2" id="KW-1015">Disulfide bond</keyword>
<dbReference type="EMBL" id="KV417524">
    <property type="protein sequence ID" value="KZP24733.1"/>
    <property type="molecule type" value="Genomic_DNA"/>
</dbReference>
<evidence type="ECO:0000256" key="2">
    <source>
        <dbReference type="ARBA" id="ARBA00023157"/>
    </source>
</evidence>
<comment type="function">
    <text evidence="3">Required for mitochondrial cytochrome c oxidase (COX) assembly and respiration.</text>
</comment>